<feature type="transmembrane region" description="Helical" evidence="1">
    <location>
        <begin position="166"/>
        <end position="184"/>
    </location>
</feature>
<feature type="transmembrane region" description="Helical" evidence="1">
    <location>
        <begin position="189"/>
        <end position="207"/>
    </location>
</feature>
<sequence>MYDYGNCVEVRDHTGYSTWESAHAPYFIGFPEFCPVHRSVALYSMKMWVKCLGLAAIVILLNYTEIPVPVVDIWVKPVASFTLALVFGLQFPDVDLYTFGLKHRSAITHSMLAPLLTALTGYPLVAAGLSMGMAIHILADVFPKAWTGGALIKAPIYGSIGKLSPVWLAANCLGCLALGINILAEQPLWLCYVGFALSGFSVLWYMLKKEKSMESMMAAVLIVGVLLWTRYANHLPDFSRLFF</sequence>
<accession>A0A2H9T617</accession>
<comment type="caution">
    <text evidence="2">The sequence shown here is derived from an EMBL/GenBank/DDBJ whole genome shotgun (WGS) entry which is preliminary data.</text>
</comment>
<gene>
    <name evidence="2" type="ORF">CI610_02398</name>
</gene>
<reference evidence="2" key="1">
    <citation type="journal article" date="2017" name="Appl. Environ. Microbiol.">
        <title>Molecular characterization of an Endozoicomonas-like organism causing infection in king scallop Pecten maximus L.</title>
        <authorList>
            <person name="Cano I."/>
            <person name="van Aerle R."/>
            <person name="Ross S."/>
            <person name="Verner-Jeffreys D.W."/>
            <person name="Paley R.K."/>
            <person name="Rimmer G."/>
            <person name="Ryder D."/>
            <person name="Hooper P."/>
            <person name="Stone D."/>
            <person name="Feist S.W."/>
        </authorList>
    </citation>
    <scope>NUCLEOTIDE SEQUENCE</scope>
</reference>
<protein>
    <submittedName>
        <fullName evidence="2">Uncharacterized protein</fullName>
    </submittedName>
</protein>
<feature type="transmembrane region" description="Helical" evidence="1">
    <location>
        <begin position="111"/>
        <end position="139"/>
    </location>
</feature>
<feature type="transmembrane region" description="Helical" evidence="1">
    <location>
        <begin position="213"/>
        <end position="231"/>
    </location>
</feature>
<keyword evidence="1" id="KW-1133">Transmembrane helix</keyword>
<organism evidence="2">
    <name type="scientific">invertebrate metagenome</name>
    <dbReference type="NCBI Taxonomy" id="1711999"/>
    <lineage>
        <taxon>unclassified sequences</taxon>
        <taxon>metagenomes</taxon>
        <taxon>organismal metagenomes</taxon>
    </lineage>
</organism>
<feature type="transmembrane region" description="Helical" evidence="1">
    <location>
        <begin position="78"/>
        <end position="99"/>
    </location>
</feature>
<evidence type="ECO:0000313" key="2">
    <source>
        <dbReference type="EMBL" id="PJE78661.1"/>
    </source>
</evidence>
<keyword evidence="1" id="KW-0472">Membrane</keyword>
<keyword evidence="1" id="KW-0812">Transmembrane</keyword>
<proteinExistence type="predicted"/>
<name>A0A2H9T617_9ZZZZ</name>
<evidence type="ECO:0000256" key="1">
    <source>
        <dbReference type="SAM" id="Phobius"/>
    </source>
</evidence>
<feature type="transmembrane region" description="Helical" evidence="1">
    <location>
        <begin position="47"/>
        <end position="66"/>
    </location>
</feature>
<dbReference type="EMBL" id="NSIT01000145">
    <property type="protein sequence ID" value="PJE78661.1"/>
    <property type="molecule type" value="Genomic_DNA"/>
</dbReference>
<dbReference type="AlphaFoldDB" id="A0A2H9T617"/>